<dbReference type="InterPro" id="IPR050072">
    <property type="entry name" value="Peptidase_M20A"/>
</dbReference>
<dbReference type="InterPro" id="IPR036264">
    <property type="entry name" value="Bact_exopeptidase_dim_dom"/>
</dbReference>
<dbReference type="GO" id="GO:0046872">
    <property type="term" value="F:metal ion binding"/>
    <property type="evidence" value="ECO:0007669"/>
    <property type="project" value="UniProtKB-KW"/>
</dbReference>
<comment type="cofactor">
    <cofactor evidence="1">
        <name>Zn(2+)</name>
        <dbReference type="ChEBI" id="CHEBI:29105"/>
    </cofactor>
</comment>
<evidence type="ECO:0000256" key="4">
    <source>
        <dbReference type="ARBA" id="ARBA00022801"/>
    </source>
</evidence>
<name>A0A3S9PVQ1_9ACTO</name>
<dbReference type="KEGG" id="flh:EJ997_02730"/>
<keyword evidence="3" id="KW-0479">Metal-binding</keyword>
<dbReference type="FunFam" id="1.10.150.900:FF:000002">
    <property type="entry name" value="M20/M25/M40 family peptidase"/>
    <property type="match status" value="1"/>
</dbReference>
<evidence type="ECO:0000313" key="8">
    <source>
        <dbReference type="Proteomes" id="UP000280344"/>
    </source>
</evidence>
<evidence type="ECO:0000256" key="2">
    <source>
        <dbReference type="ARBA" id="ARBA00006247"/>
    </source>
</evidence>
<dbReference type="Gene3D" id="3.30.70.360">
    <property type="match status" value="1"/>
</dbReference>
<dbReference type="PANTHER" id="PTHR43808:SF8">
    <property type="entry name" value="PEPTIDASE M20 DIMERISATION DOMAIN-CONTAINING PROTEIN"/>
    <property type="match status" value="1"/>
</dbReference>
<dbReference type="PROSITE" id="PS00759">
    <property type="entry name" value="ARGE_DAPE_CPG2_2"/>
    <property type="match status" value="1"/>
</dbReference>
<dbReference type="EMBL" id="CP034593">
    <property type="protein sequence ID" value="AZQ76418.1"/>
    <property type="molecule type" value="Genomic_DNA"/>
</dbReference>
<dbReference type="NCBIfam" id="NF005913">
    <property type="entry name" value="PRK07906.1"/>
    <property type="match status" value="1"/>
</dbReference>
<evidence type="ECO:0000259" key="6">
    <source>
        <dbReference type="Pfam" id="PF07687"/>
    </source>
</evidence>
<proteinExistence type="inferred from homology"/>
<dbReference type="OrthoDB" id="7055905at2"/>
<comment type="similarity">
    <text evidence="2">Belongs to the peptidase M20A family.</text>
</comment>
<evidence type="ECO:0000256" key="5">
    <source>
        <dbReference type="ARBA" id="ARBA00022833"/>
    </source>
</evidence>
<dbReference type="AlphaFoldDB" id="A0A3S9PVQ1"/>
<dbReference type="InterPro" id="IPR001261">
    <property type="entry name" value="ArgE/DapE_CS"/>
</dbReference>
<dbReference type="Pfam" id="PF07687">
    <property type="entry name" value="M20_dimer"/>
    <property type="match status" value="1"/>
</dbReference>
<evidence type="ECO:0000313" key="7">
    <source>
        <dbReference type="EMBL" id="AZQ76418.1"/>
    </source>
</evidence>
<dbReference type="InterPro" id="IPR011650">
    <property type="entry name" value="Peptidase_M20_dimer"/>
</dbReference>
<dbReference type="Gene3D" id="1.10.150.900">
    <property type="match status" value="1"/>
</dbReference>
<keyword evidence="5" id="KW-0862">Zinc</keyword>
<dbReference type="Proteomes" id="UP000280344">
    <property type="component" value="Chromosome"/>
</dbReference>
<dbReference type="RefSeq" id="WP_126703226.1">
    <property type="nucleotide sequence ID" value="NZ_CP034593.1"/>
</dbReference>
<reference evidence="7 8" key="1">
    <citation type="submission" date="2018-12" db="EMBL/GenBank/DDBJ databases">
        <title>Complete genome sequence of Flaviflexus sp. H23T48.</title>
        <authorList>
            <person name="Bae J.-W."/>
            <person name="Lee J.-Y."/>
        </authorList>
    </citation>
    <scope>NUCLEOTIDE SEQUENCE [LARGE SCALE GENOMIC DNA]</scope>
    <source>
        <strain evidence="7 8">H23T48</strain>
    </source>
</reference>
<evidence type="ECO:0000256" key="3">
    <source>
        <dbReference type="ARBA" id="ARBA00022723"/>
    </source>
</evidence>
<dbReference type="PANTHER" id="PTHR43808">
    <property type="entry name" value="ACETYLORNITHINE DEACETYLASE"/>
    <property type="match status" value="1"/>
</dbReference>
<protein>
    <submittedName>
        <fullName evidence="7">M20/M25/M40 family metallo-hydrolase</fullName>
    </submittedName>
</protein>
<keyword evidence="4 7" id="KW-0378">Hydrolase</keyword>
<dbReference type="SUPFAM" id="SSF53187">
    <property type="entry name" value="Zn-dependent exopeptidases"/>
    <property type="match status" value="1"/>
</dbReference>
<organism evidence="7 8">
    <name type="scientific">Flaviflexus ciconiae</name>
    <dbReference type="NCBI Taxonomy" id="2496867"/>
    <lineage>
        <taxon>Bacteria</taxon>
        <taxon>Bacillati</taxon>
        <taxon>Actinomycetota</taxon>
        <taxon>Actinomycetes</taxon>
        <taxon>Actinomycetales</taxon>
        <taxon>Actinomycetaceae</taxon>
        <taxon>Flaviflexus</taxon>
    </lineage>
</organism>
<evidence type="ECO:0000256" key="1">
    <source>
        <dbReference type="ARBA" id="ARBA00001947"/>
    </source>
</evidence>
<keyword evidence="8" id="KW-1185">Reference proteome</keyword>
<accession>A0A3S9PVQ1</accession>
<dbReference type="Pfam" id="PF01546">
    <property type="entry name" value="Peptidase_M20"/>
    <property type="match status" value="1"/>
</dbReference>
<feature type="domain" description="Peptidase M20 dimerisation" evidence="6">
    <location>
        <begin position="199"/>
        <end position="328"/>
    </location>
</feature>
<dbReference type="GO" id="GO:0016787">
    <property type="term" value="F:hydrolase activity"/>
    <property type="evidence" value="ECO:0007669"/>
    <property type="project" value="UniProtKB-KW"/>
</dbReference>
<dbReference type="InterPro" id="IPR002933">
    <property type="entry name" value="Peptidase_M20"/>
</dbReference>
<dbReference type="SUPFAM" id="SSF55031">
    <property type="entry name" value="Bacterial exopeptidase dimerisation domain"/>
    <property type="match status" value="1"/>
</dbReference>
<dbReference type="Gene3D" id="3.40.630.10">
    <property type="entry name" value="Zn peptidases"/>
    <property type="match status" value="1"/>
</dbReference>
<sequence>MNSVDPAAIDVSTVVDVCADLIRIDTQNFGDDPRTMPERPAADYVVEYLKRYGYDPVIIESKPGRANVILRVPGSDPELPALVVHGHLDVVPAIREDWTVDPFAGEVKDGYVWGRGAVDMKNMDAMILVVLADMKIRGWQPERELIVAFFADEEAGGVWGAQWLVDHHPELFEGATEAISEVGGYSVRVGDETVYLIQTGEKGMDWLTLTAHGRPGHGSQVNNENAITKLASAITRIGEWDWPIQLTDTVLTLLLKVSEITGVPFSEDPKDLGALVAELGPAAPFVGATLSTQANPTRLGGGYKENVIPGSATGAVDMRPLPGTEDEAHAIIEDLAGEGVDVSSIVRTTGFEVSFETEIVERMSQALLAEDPAAIIVPYLMSGGTDNKPLKSLGINGYGFVPMALPADFNFSAMFHGNDERIPVASLEFGTRALARFLAS</sequence>
<gene>
    <name evidence="7" type="ORF">EJ997_02730</name>
</gene>